<dbReference type="EMBL" id="LR031574">
    <property type="protein sequence ID" value="VDC94992.1"/>
    <property type="molecule type" value="Genomic_DNA"/>
</dbReference>
<evidence type="ECO:0000313" key="1">
    <source>
        <dbReference type="EMBL" id="CAG7900362.1"/>
    </source>
</evidence>
<dbReference type="AlphaFoldDB" id="A0A3P6AQM9"/>
<accession>A0A3P6AQM9</accession>
<dbReference type="Proteomes" id="UP000694005">
    <property type="component" value="Chromosome A07"/>
</dbReference>
<name>A0A3P6AQM9_BRACM</name>
<gene>
    <name evidence="2" type="ORF">BRAA07T27789Z</name>
    <name evidence="1" type="ORF">BRAPAZ1V2_A07P00060.2</name>
</gene>
<dbReference type="Gramene" id="A07p00060.2_BraZ1">
    <property type="protein sequence ID" value="A07p00060.2_BraZ1.CDS.1"/>
    <property type="gene ID" value="A07g00060.2_BraZ1"/>
</dbReference>
<organism evidence="2">
    <name type="scientific">Brassica campestris</name>
    <name type="common">Field mustard</name>
    <dbReference type="NCBI Taxonomy" id="3711"/>
    <lineage>
        <taxon>Eukaryota</taxon>
        <taxon>Viridiplantae</taxon>
        <taxon>Streptophyta</taxon>
        <taxon>Embryophyta</taxon>
        <taxon>Tracheophyta</taxon>
        <taxon>Spermatophyta</taxon>
        <taxon>Magnoliopsida</taxon>
        <taxon>eudicotyledons</taxon>
        <taxon>Gunneridae</taxon>
        <taxon>Pentapetalae</taxon>
        <taxon>rosids</taxon>
        <taxon>malvids</taxon>
        <taxon>Brassicales</taxon>
        <taxon>Brassicaceae</taxon>
        <taxon>Brassiceae</taxon>
        <taxon>Brassica</taxon>
    </lineage>
</organism>
<evidence type="ECO:0000313" key="2">
    <source>
        <dbReference type="EMBL" id="VDC94992.1"/>
    </source>
</evidence>
<proteinExistence type="predicted"/>
<dbReference type="EMBL" id="LS974623">
    <property type="protein sequence ID" value="CAG7900362.1"/>
    <property type="molecule type" value="Genomic_DNA"/>
</dbReference>
<reference evidence="2" key="1">
    <citation type="submission" date="2018-11" db="EMBL/GenBank/DDBJ databases">
        <authorList>
            <consortium name="Genoscope - CEA"/>
            <person name="William W."/>
        </authorList>
    </citation>
    <scope>NUCLEOTIDE SEQUENCE</scope>
</reference>
<protein>
    <submittedName>
        <fullName evidence="1">Uncharacterized protein</fullName>
    </submittedName>
</protein>
<sequence length="59" mass="6638">MSDNKPIVNKVIFCIHATSRGENREVAGAIEFMFQGWLERSGQVELGDSERLELKGQES</sequence>